<dbReference type="SUPFAM" id="SSF53254">
    <property type="entry name" value="Phosphoglycerate mutase-like"/>
    <property type="match status" value="1"/>
</dbReference>
<dbReference type="Proteomes" id="UP001159363">
    <property type="component" value="Chromosome 5"/>
</dbReference>
<evidence type="ECO:0000313" key="1">
    <source>
        <dbReference type="EMBL" id="KAJ8881712.1"/>
    </source>
</evidence>
<evidence type="ECO:0000313" key="2">
    <source>
        <dbReference type="Proteomes" id="UP001159363"/>
    </source>
</evidence>
<dbReference type="EMBL" id="JARBHB010000006">
    <property type="protein sequence ID" value="KAJ8881712.1"/>
    <property type="molecule type" value="Genomic_DNA"/>
</dbReference>
<keyword evidence="2" id="KW-1185">Reference proteome</keyword>
<organism evidence="1 2">
    <name type="scientific">Dryococelus australis</name>
    <dbReference type="NCBI Taxonomy" id="614101"/>
    <lineage>
        <taxon>Eukaryota</taxon>
        <taxon>Metazoa</taxon>
        <taxon>Ecdysozoa</taxon>
        <taxon>Arthropoda</taxon>
        <taxon>Hexapoda</taxon>
        <taxon>Insecta</taxon>
        <taxon>Pterygota</taxon>
        <taxon>Neoptera</taxon>
        <taxon>Polyneoptera</taxon>
        <taxon>Phasmatodea</taxon>
        <taxon>Verophasmatodea</taxon>
        <taxon>Anareolatae</taxon>
        <taxon>Phasmatidae</taxon>
        <taxon>Eurycanthinae</taxon>
        <taxon>Dryococelus</taxon>
    </lineage>
</organism>
<dbReference type="Pfam" id="PF00328">
    <property type="entry name" value="His_Phos_2"/>
    <property type="match status" value="1"/>
</dbReference>
<protein>
    <submittedName>
        <fullName evidence="1">Uncharacterized protein</fullName>
    </submittedName>
</protein>
<dbReference type="Gene3D" id="3.40.50.1240">
    <property type="entry name" value="Phosphoglycerate mutase-like"/>
    <property type="match status" value="1"/>
</dbReference>
<proteinExistence type="predicted"/>
<comment type="caution">
    <text evidence="1">The sequence shown here is derived from an EMBL/GenBank/DDBJ whole genome shotgun (WGS) entry which is preliminary data.</text>
</comment>
<sequence>MPQHCAGQSGCSVVNVSYRINVIDFYLWGDVDSSYTMRFTSTVAALLHCLQGASGDRSMSYCKQARWEGSTPQYRIDPSSYRRGYTLGKEQQWALGSYLRSRYDGFLPAVYSADDVLVRSSDADRAIISASILMSGLFASAPPTEFVNVYWQSVPVHTLPEDRDPRTTTHVDVLIAGQRLTLDLADRCITTEKAWKRKCTFNYPAPPLPVTTLGACWRTQLANVVAWSFAILASSVDRWPDCYRVRFLN</sequence>
<dbReference type="InterPro" id="IPR029033">
    <property type="entry name" value="His_PPase_superfam"/>
</dbReference>
<gene>
    <name evidence="1" type="ORF">PR048_018198</name>
</gene>
<dbReference type="CDD" id="cd07061">
    <property type="entry name" value="HP_HAP_like"/>
    <property type="match status" value="1"/>
</dbReference>
<reference evidence="1 2" key="1">
    <citation type="submission" date="2023-02" db="EMBL/GenBank/DDBJ databases">
        <title>LHISI_Scaffold_Assembly.</title>
        <authorList>
            <person name="Stuart O.P."/>
            <person name="Cleave R."/>
            <person name="Magrath M.J.L."/>
            <person name="Mikheyev A.S."/>
        </authorList>
    </citation>
    <scope>NUCLEOTIDE SEQUENCE [LARGE SCALE GENOMIC DNA]</scope>
    <source>
        <strain evidence="1">Daus_M_001</strain>
        <tissue evidence="1">Leg muscle</tissue>
    </source>
</reference>
<name>A0ABQ9HBM0_9NEOP</name>
<dbReference type="InterPro" id="IPR000560">
    <property type="entry name" value="His_Pase_clade-2"/>
</dbReference>
<accession>A0ABQ9HBM0</accession>